<feature type="compositionally biased region" description="Polar residues" evidence="1">
    <location>
        <begin position="442"/>
        <end position="454"/>
    </location>
</feature>
<feature type="compositionally biased region" description="Basic and acidic residues" evidence="1">
    <location>
        <begin position="1"/>
        <end position="10"/>
    </location>
</feature>
<name>A0A517L321_9PEZI</name>
<feature type="compositionally biased region" description="Polar residues" evidence="1">
    <location>
        <begin position="12"/>
        <end position="42"/>
    </location>
</feature>
<sequence>MSDSSFHDHNAGSGNPPTYNNQQIEASSATTHQGGGYSQTADGQREDEFAAQLIGDTSELLPRQDRRKVNHFAVDEMHVGQMDDRQFQGSPIASQTLSQQPFSTDYEEDVSERQGPLEAHGRGDLTWGMSPGSASFDSSRPPLLRHSSRIESHGDESGGMVDAGATSSFLVAPAVPTGVSSNNASAKYTQWGFTFPNTWQEFEERGTRYFGVNGANLGSLGSSPPPETARLVTPEDPKFPASSIDSPFRNGQKVRRIAFLPNSLSLASDVLPGETIYFLRQFGVSFDDMLDRASDPGGVEWNTLGSKLRQREDAYRQKNRCGWARNFRTTRGGGRLTQDSGNKLYGPDSLKMENFIFNVWWDLDVNSQTMWSRSNASRKYPLPPPQIDHQVRRTLKSEEMVVPDLDWLSAAYPSISLPPAWNSGNRLGNPAASSGGGAQAGYNPSSSDRLNDLSSFADIPTGQATGPFRADPTHENSSLGTRMGGHFLEPSANRSQSLMPADTRPSQITHNVGNMPPLGLVRSRYNGQDVRSAPAHWTSPSYMGEGIAPGGQSQYMHNRIANTFAIPRLPAGQSTLNDRRPSASLQNMFTDPDTGYLNSQNANMRYGEVHDQYDRHSIPGSRAQSDPRGQSEDQFHGQGFGFDSIDSISNSNDRAVANGYYEGNATEATGHLVGLANEEMDAGTGSVSSHSNHYVGMRTATGPDFFVGNLPVPADPARRIHPTLSEGTWGSQVPAVGGLPGESAEEFADRFLSEHWPHEQAEIDE</sequence>
<dbReference type="AlphaFoldDB" id="A0A517L321"/>
<feature type="region of interest" description="Disordered" evidence="1">
    <location>
        <begin position="428"/>
        <end position="476"/>
    </location>
</feature>
<feature type="compositionally biased region" description="Polar residues" evidence="1">
    <location>
        <begin position="496"/>
        <end position="512"/>
    </location>
</feature>
<evidence type="ECO:0000313" key="3">
    <source>
        <dbReference type="Proteomes" id="UP000316270"/>
    </source>
</evidence>
<feature type="region of interest" description="Disordered" evidence="1">
    <location>
        <begin position="496"/>
        <end position="516"/>
    </location>
</feature>
<accession>A0A517L321</accession>
<dbReference type="OrthoDB" id="10411203at2759"/>
<organism evidence="2 3">
    <name type="scientific">Venturia effusa</name>
    <dbReference type="NCBI Taxonomy" id="50376"/>
    <lineage>
        <taxon>Eukaryota</taxon>
        <taxon>Fungi</taxon>
        <taxon>Dikarya</taxon>
        <taxon>Ascomycota</taxon>
        <taxon>Pezizomycotina</taxon>
        <taxon>Dothideomycetes</taxon>
        <taxon>Pleosporomycetidae</taxon>
        <taxon>Venturiales</taxon>
        <taxon>Venturiaceae</taxon>
        <taxon>Venturia</taxon>
    </lineage>
</organism>
<evidence type="ECO:0000256" key="1">
    <source>
        <dbReference type="SAM" id="MobiDB-lite"/>
    </source>
</evidence>
<dbReference type="Proteomes" id="UP000316270">
    <property type="component" value="Chromosome 4"/>
</dbReference>
<feature type="region of interest" description="Disordered" evidence="1">
    <location>
        <begin position="615"/>
        <end position="639"/>
    </location>
</feature>
<dbReference type="EMBL" id="CP042188">
    <property type="protein sequence ID" value="QDS70035.1"/>
    <property type="molecule type" value="Genomic_DNA"/>
</dbReference>
<proteinExistence type="predicted"/>
<gene>
    <name evidence="2" type="ORF">FKW77_003897</name>
</gene>
<feature type="region of interest" description="Disordered" evidence="1">
    <location>
        <begin position="1"/>
        <end position="45"/>
    </location>
</feature>
<reference evidence="2 3" key="1">
    <citation type="submission" date="2019-07" db="EMBL/GenBank/DDBJ databases">
        <title>Finished genome of Venturia effusa.</title>
        <authorList>
            <person name="Young C.A."/>
            <person name="Cox M.P."/>
            <person name="Ganley A.R.D."/>
            <person name="David W.J."/>
        </authorList>
    </citation>
    <scope>NUCLEOTIDE SEQUENCE [LARGE SCALE GENOMIC DNA]</scope>
    <source>
        <strain evidence="3">albino</strain>
    </source>
</reference>
<keyword evidence="3" id="KW-1185">Reference proteome</keyword>
<feature type="region of interest" description="Disordered" evidence="1">
    <location>
        <begin position="97"/>
        <end position="116"/>
    </location>
</feature>
<protein>
    <submittedName>
        <fullName evidence="2">Uncharacterized protein</fullName>
    </submittedName>
</protein>
<evidence type="ECO:0000313" key="2">
    <source>
        <dbReference type="EMBL" id="QDS70035.1"/>
    </source>
</evidence>